<dbReference type="Gene3D" id="1.10.287.130">
    <property type="match status" value="1"/>
</dbReference>
<dbReference type="InterPro" id="IPR003661">
    <property type="entry name" value="HisK_dim/P_dom"/>
</dbReference>
<dbReference type="Pfam" id="PF02518">
    <property type="entry name" value="HATPase_c"/>
    <property type="match status" value="1"/>
</dbReference>
<dbReference type="CDD" id="cd00082">
    <property type="entry name" value="HisKA"/>
    <property type="match status" value="1"/>
</dbReference>
<dbReference type="GeneID" id="92816270"/>
<evidence type="ECO:0000256" key="4">
    <source>
        <dbReference type="ARBA" id="ARBA00022553"/>
    </source>
</evidence>
<evidence type="ECO:0000256" key="11">
    <source>
        <dbReference type="SAM" id="Coils"/>
    </source>
</evidence>
<keyword evidence="5" id="KW-0808">Transferase</keyword>
<evidence type="ECO:0000259" key="14">
    <source>
        <dbReference type="PROSITE" id="PS50109"/>
    </source>
</evidence>
<dbReference type="PROSITE" id="PS50109">
    <property type="entry name" value="HIS_KIN"/>
    <property type="match status" value="1"/>
</dbReference>
<evidence type="ECO:0000256" key="12">
    <source>
        <dbReference type="SAM" id="Phobius"/>
    </source>
</evidence>
<dbReference type="SMART" id="SM00091">
    <property type="entry name" value="PAS"/>
    <property type="match status" value="2"/>
</dbReference>
<dbReference type="Gene3D" id="3.30.565.10">
    <property type="entry name" value="Histidine kinase-like ATPase, C-terminal domain"/>
    <property type="match status" value="1"/>
</dbReference>
<keyword evidence="10 12" id="KW-0472">Membrane</keyword>
<reference evidence="16 17" key="1">
    <citation type="submission" date="2011-08" db="EMBL/GenBank/DDBJ databases">
        <title>The Genome Sequence of Alistipes indistinctus YIT 12060.</title>
        <authorList>
            <consortium name="The Broad Institute Genome Sequencing Platform"/>
            <person name="Earl A."/>
            <person name="Ward D."/>
            <person name="Feldgarden M."/>
            <person name="Gevers D."/>
            <person name="Morotomi M."/>
            <person name="Young S.K."/>
            <person name="Zeng Q."/>
            <person name="Gargeya S."/>
            <person name="Fitzgerald M."/>
            <person name="Haas B."/>
            <person name="Abouelleil A."/>
            <person name="Alvarado L."/>
            <person name="Arachchi H.M."/>
            <person name="Berlin A."/>
            <person name="Brown A."/>
            <person name="Chapman S.B."/>
            <person name="Chen Z."/>
            <person name="Dunbar C."/>
            <person name="Freedman E."/>
            <person name="Gearin G."/>
            <person name="Gellesch M."/>
            <person name="Goldberg J."/>
            <person name="Griggs A."/>
            <person name="Gujja S."/>
            <person name="Heiman D."/>
            <person name="Howarth C."/>
            <person name="Larson L."/>
            <person name="Lui A."/>
            <person name="MacDonald P.J.P."/>
            <person name="Montmayeur A."/>
            <person name="Murphy C."/>
            <person name="Neiman D."/>
            <person name="Pearson M."/>
            <person name="Priest M."/>
            <person name="Roberts A."/>
            <person name="Saif S."/>
            <person name="Shea T."/>
            <person name="Shenoy N."/>
            <person name="Sisk P."/>
            <person name="Stolte C."/>
            <person name="Sykes S."/>
            <person name="Wortman J."/>
            <person name="Nusbaum C."/>
            <person name="Birren B."/>
        </authorList>
    </citation>
    <scope>NUCLEOTIDE SEQUENCE [LARGE SCALE GENOMIC DNA]</scope>
    <source>
        <strain evidence="16 17">YIT 12060</strain>
    </source>
</reference>
<evidence type="ECO:0000256" key="6">
    <source>
        <dbReference type="ARBA" id="ARBA00022741"/>
    </source>
</evidence>
<dbReference type="InterPro" id="IPR035965">
    <property type="entry name" value="PAS-like_dom_sf"/>
</dbReference>
<dbReference type="SMART" id="SM00387">
    <property type="entry name" value="HATPase_c"/>
    <property type="match status" value="1"/>
</dbReference>
<keyword evidence="17" id="KW-1185">Reference proteome</keyword>
<dbReference type="PROSITE" id="PS50113">
    <property type="entry name" value="PAC"/>
    <property type="match status" value="1"/>
</dbReference>
<evidence type="ECO:0000256" key="7">
    <source>
        <dbReference type="ARBA" id="ARBA00022777"/>
    </source>
</evidence>
<evidence type="ECO:0000256" key="3">
    <source>
        <dbReference type="ARBA" id="ARBA00012438"/>
    </source>
</evidence>
<evidence type="ECO:0000256" key="1">
    <source>
        <dbReference type="ARBA" id="ARBA00000085"/>
    </source>
</evidence>
<dbReference type="SUPFAM" id="SSF55785">
    <property type="entry name" value="PYP-like sensor domain (PAS domain)"/>
    <property type="match status" value="2"/>
</dbReference>
<comment type="catalytic activity">
    <reaction evidence="1">
        <text>ATP + protein L-histidine = ADP + protein N-phospho-L-histidine.</text>
        <dbReference type="EC" id="2.7.13.3"/>
    </reaction>
</comment>
<dbReference type="HOGENOM" id="CLU_000445_38_2_10"/>
<evidence type="ECO:0000259" key="15">
    <source>
        <dbReference type="PROSITE" id="PS50113"/>
    </source>
</evidence>
<dbReference type="STRING" id="742725.HMPREF9450_00717"/>
<keyword evidence="12" id="KW-1133">Transmembrane helix</keyword>
<dbReference type="OrthoDB" id="9796457at2"/>
<organism evidence="16 17">
    <name type="scientific">Alistipes indistinctus YIT 12060</name>
    <dbReference type="NCBI Taxonomy" id="742725"/>
    <lineage>
        <taxon>Bacteria</taxon>
        <taxon>Pseudomonadati</taxon>
        <taxon>Bacteroidota</taxon>
        <taxon>Bacteroidia</taxon>
        <taxon>Bacteroidales</taxon>
        <taxon>Rikenellaceae</taxon>
        <taxon>Alistipes</taxon>
    </lineage>
</organism>
<name>G5H7R4_9BACT</name>
<feature type="domain" description="PAC" evidence="15">
    <location>
        <begin position="602"/>
        <end position="655"/>
    </location>
</feature>
<evidence type="ECO:0000256" key="13">
    <source>
        <dbReference type="SAM" id="SignalP"/>
    </source>
</evidence>
<protein>
    <recommendedName>
        <fullName evidence="3">histidine kinase</fullName>
        <ecNumber evidence="3">2.7.13.3</ecNumber>
    </recommendedName>
</protein>
<dbReference type="AlphaFoldDB" id="G5H7R4"/>
<dbReference type="RefSeq" id="WP_009133523.1">
    <property type="nucleotide sequence ID" value="NZ_CP102250.1"/>
</dbReference>
<dbReference type="Gene3D" id="3.30.450.20">
    <property type="entry name" value="PAS domain"/>
    <property type="match status" value="2"/>
</dbReference>
<evidence type="ECO:0000313" key="17">
    <source>
        <dbReference type="Proteomes" id="UP000006008"/>
    </source>
</evidence>
<proteinExistence type="predicted"/>
<dbReference type="InterPro" id="IPR000700">
    <property type="entry name" value="PAS-assoc_C"/>
</dbReference>
<feature type="signal peptide" evidence="13">
    <location>
        <begin position="1"/>
        <end position="20"/>
    </location>
</feature>
<keyword evidence="11" id="KW-0175">Coiled coil</keyword>
<comment type="caution">
    <text evidence="16">The sequence shown here is derived from an EMBL/GenBank/DDBJ whole genome shotgun (WGS) entry which is preliminary data.</text>
</comment>
<feature type="domain" description="Histidine kinase" evidence="14">
    <location>
        <begin position="673"/>
        <end position="886"/>
    </location>
</feature>
<dbReference type="InterPro" id="IPR036097">
    <property type="entry name" value="HisK_dim/P_sf"/>
</dbReference>
<evidence type="ECO:0000256" key="8">
    <source>
        <dbReference type="ARBA" id="ARBA00022840"/>
    </source>
</evidence>
<dbReference type="PATRIC" id="fig|742725.3.peg.767"/>
<keyword evidence="9" id="KW-0902">Two-component regulatory system</keyword>
<dbReference type="InterPro" id="IPR013655">
    <property type="entry name" value="PAS_fold_3"/>
</dbReference>
<dbReference type="FunFam" id="1.10.287.130:FF:000038">
    <property type="entry name" value="Sensory transduction histidine kinase"/>
    <property type="match status" value="1"/>
</dbReference>
<dbReference type="Pfam" id="PF08447">
    <property type="entry name" value="PAS_3"/>
    <property type="match status" value="1"/>
</dbReference>
<dbReference type="GO" id="GO:0016020">
    <property type="term" value="C:membrane"/>
    <property type="evidence" value="ECO:0007669"/>
    <property type="project" value="UniProtKB-SubCell"/>
</dbReference>
<dbReference type="InterPro" id="IPR036890">
    <property type="entry name" value="HATPase_C_sf"/>
</dbReference>
<dbReference type="GO" id="GO:0000155">
    <property type="term" value="F:phosphorelay sensor kinase activity"/>
    <property type="evidence" value="ECO:0007669"/>
    <property type="project" value="InterPro"/>
</dbReference>
<evidence type="ECO:0000256" key="9">
    <source>
        <dbReference type="ARBA" id="ARBA00023012"/>
    </source>
</evidence>
<evidence type="ECO:0000313" key="16">
    <source>
        <dbReference type="EMBL" id="EHB92513.1"/>
    </source>
</evidence>
<comment type="subcellular location">
    <subcellularLocation>
        <location evidence="2">Membrane</location>
    </subcellularLocation>
</comment>
<dbReference type="InterPro" id="IPR004358">
    <property type="entry name" value="Sig_transdc_His_kin-like_C"/>
</dbReference>
<keyword evidence="13" id="KW-0732">Signal</keyword>
<dbReference type="InterPro" id="IPR050736">
    <property type="entry name" value="Sensor_HK_Regulatory"/>
</dbReference>
<dbReference type="SMART" id="SM00388">
    <property type="entry name" value="HisKA"/>
    <property type="match status" value="1"/>
</dbReference>
<accession>G5H7R4</accession>
<keyword evidence="12" id="KW-0812">Transmembrane</keyword>
<dbReference type="eggNOG" id="COG2205">
    <property type="taxonomic scope" value="Bacteria"/>
</dbReference>
<dbReference type="EC" id="2.7.13.3" evidence="3"/>
<dbReference type="PRINTS" id="PR00344">
    <property type="entry name" value="BCTRLSENSOR"/>
</dbReference>
<dbReference type="SUPFAM" id="SSF47384">
    <property type="entry name" value="Homodimeric domain of signal transducing histidine kinase"/>
    <property type="match status" value="1"/>
</dbReference>
<keyword evidence="6" id="KW-0547">Nucleotide-binding</keyword>
<dbReference type="CDD" id="cd00130">
    <property type="entry name" value="PAS"/>
    <property type="match status" value="1"/>
</dbReference>
<feature type="transmembrane region" description="Helical" evidence="12">
    <location>
        <begin position="357"/>
        <end position="377"/>
    </location>
</feature>
<dbReference type="Pfam" id="PF00512">
    <property type="entry name" value="HisKA"/>
    <property type="match status" value="1"/>
</dbReference>
<dbReference type="GO" id="GO:0005524">
    <property type="term" value="F:ATP binding"/>
    <property type="evidence" value="ECO:0007669"/>
    <property type="project" value="UniProtKB-KW"/>
</dbReference>
<dbReference type="PANTHER" id="PTHR43711:SF31">
    <property type="entry name" value="HISTIDINE KINASE"/>
    <property type="match status" value="1"/>
</dbReference>
<evidence type="ECO:0000256" key="5">
    <source>
        <dbReference type="ARBA" id="ARBA00022679"/>
    </source>
</evidence>
<feature type="coiled-coil region" evidence="11">
    <location>
        <begin position="643"/>
        <end position="673"/>
    </location>
</feature>
<keyword evidence="7" id="KW-0418">Kinase</keyword>
<feature type="chain" id="PRO_5003477927" description="histidine kinase" evidence="13">
    <location>
        <begin position="21"/>
        <end position="889"/>
    </location>
</feature>
<dbReference type="PANTHER" id="PTHR43711">
    <property type="entry name" value="TWO-COMPONENT HISTIDINE KINASE"/>
    <property type="match status" value="1"/>
</dbReference>
<dbReference type="InterPro" id="IPR005467">
    <property type="entry name" value="His_kinase_dom"/>
</dbReference>
<keyword evidence="4" id="KW-0597">Phosphoprotein</keyword>
<keyword evidence="8" id="KW-0067">ATP-binding</keyword>
<dbReference type="SUPFAM" id="SSF55874">
    <property type="entry name" value="ATPase domain of HSP90 chaperone/DNA topoisomerase II/histidine kinase"/>
    <property type="match status" value="1"/>
</dbReference>
<evidence type="ECO:0000256" key="2">
    <source>
        <dbReference type="ARBA" id="ARBA00004370"/>
    </source>
</evidence>
<dbReference type="InterPro" id="IPR000014">
    <property type="entry name" value="PAS"/>
</dbReference>
<dbReference type="EMBL" id="ADLD01000009">
    <property type="protein sequence ID" value="EHB92513.1"/>
    <property type="molecule type" value="Genomic_DNA"/>
</dbReference>
<sequence>MRKRLYILLFLFGLFPSVYGQQSADNNYVLLLNSASFGEAWSDVLYKSLVEDVQQLGVRVDTGELLVPMMKTAEDARLRREMLLEKYPMPPRAVIYIGDPGWLVCRPLFDEEWKEVPTLICYSRDSMPESIEDLLSGNLDSNTMVPASEMTKGYNLTILKQPSFIPETIELMRQLQPQMNTVAMISDHRYISLRVRDEVHQAVNQHFPDLAFQSLSSPELTTGQLLDTLSGFDDKIGIIYYSWFVTQNRHEYLDDHVQRVIFGLAHTPIFTLTDRDHEEGSFAGGYYIPAISFSRVASATIREILGGKPARDIPWKDGGVPGAYLDYHHLVHQGVDPALFPKDAVYSQAPPGFFQKYKFHLVIFGALLLLLVAAIVMRMRWFVQRQRQQNREVRLLSQYRMLVNNMPVIYLRKQIVDGPSGPASDFLFLDVNPAFERVFGCKQQQIIGKRLSEMLSRYDKLSCLAGTDQTVHSFVIDGENGQHYYDKLVFGSSEESIWDVFCIDRTEEHLALVQMDRHRAEQDELNEKYKLVLQATGLTPWIWEIPEGLIDCDLSYTPGLGSGSGSRFIVTEEQYYSMIYPDDRERIRAAYADLLAGRIDILQEEYRVIYVQGDYQWAKSFAIVRKRDASGKPIQLVGASLQIDIQKRLEQDLREAKEKAEESNRLKSAFLANMSHEIRTPLNAIVGFSSVLADTEGDEERRQYITIIENNNELLLQLINDILDLSKIEAGTLEFTESDVDLKEMFFRIEQSMKLRIPEDHPVEVAFEDPGGDYLIHTDPNRLMQVVTNFMTNAIKFTSEGSIRFGYRNRNDGELYFYVSDTGCGIPAGKQQEVFGRFVKLNTFAQGTGLGLSICETIVSKLGGRIGVASEEGKGSTFWFTLPWRPVTP</sequence>
<dbReference type="InterPro" id="IPR003594">
    <property type="entry name" value="HATPase_dom"/>
</dbReference>
<dbReference type="Proteomes" id="UP000006008">
    <property type="component" value="Unassembled WGS sequence"/>
</dbReference>
<gene>
    <name evidence="16" type="ORF">HMPREF9450_00717</name>
</gene>
<evidence type="ECO:0000256" key="10">
    <source>
        <dbReference type="ARBA" id="ARBA00023136"/>
    </source>
</evidence>